<dbReference type="AlphaFoldDB" id="A0A1Y2DIZ6"/>
<evidence type="ECO:0000259" key="4">
    <source>
        <dbReference type="Pfam" id="PF00135"/>
    </source>
</evidence>
<dbReference type="InParanoid" id="A0A1Y2DIZ6"/>
<proteinExistence type="inferred from homology"/>
<organism evidence="5 6">
    <name type="scientific">Pseudomassariella vexata</name>
    <dbReference type="NCBI Taxonomy" id="1141098"/>
    <lineage>
        <taxon>Eukaryota</taxon>
        <taxon>Fungi</taxon>
        <taxon>Dikarya</taxon>
        <taxon>Ascomycota</taxon>
        <taxon>Pezizomycotina</taxon>
        <taxon>Sordariomycetes</taxon>
        <taxon>Xylariomycetidae</taxon>
        <taxon>Amphisphaeriales</taxon>
        <taxon>Pseudomassariaceae</taxon>
        <taxon>Pseudomassariella</taxon>
    </lineage>
</organism>
<evidence type="ECO:0000256" key="1">
    <source>
        <dbReference type="ARBA" id="ARBA00005964"/>
    </source>
</evidence>
<dbReference type="InterPro" id="IPR019826">
    <property type="entry name" value="Carboxylesterase_B_AS"/>
</dbReference>
<accession>A0A1Y2DIZ6</accession>
<feature type="signal peptide" evidence="3">
    <location>
        <begin position="1"/>
        <end position="19"/>
    </location>
</feature>
<dbReference type="Proteomes" id="UP000193689">
    <property type="component" value="Unassembled WGS sequence"/>
</dbReference>
<feature type="chain" id="PRO_5011835354" description="Carboxylic ester hydrolase" evidence="3">
    <location>
        <begin position="20"/>
        <end position="670"/>
    </location>
</feature>
<dbReference type="SUPFAM" id="SSF53474">
    <property type="entry name" value="alpha/beta-Hydrolases"/>
    <property type="match status" value="1"/>
</dbReference>
<dbReference type="EC" id="3.1.1.-" evidence="3"/>
<feature type="domain" description="Carboxylesterase type B" evidence="4">
    <location>
        <begin position="169"/>
        <end position="455"/>
    </location>
</feature>
<dbReference type="PANTHER" id="PTHR43142">
    <property type="entry name" value="CARBOXYLIC ESTER HYDROLASE"/>
    <property type="match status" value="1"/>
</dbReference>
<dbReference type="PROSITE" id="PS00122">
    <property type="entry name" value="CARBOXYLESTERASE_B_1"/>
    <property type="match status" value="1"/>
</dbReference>
<dbReference type="RefSeq" id="XP_040711893.1">
    <property type="nucleotide sequence ID" value="XM_040857715.1"/>
</dbReference>
<keyword evidence="6" id="KW-1185">Reference proteome</keyword>
<dbReference type="Gene3D" id="3.40.50.1820">
    <property type="entry name" value="alpha/beta hydrolase"/>
    <property type="match status" value="1"/>
</dbReference>
<evidence type="ECO:0000256" key="2">
    <source>
        <dbReference type="ARBA" id="ARBA00022801"/>
    </source>
</evidence>
<dbReference type="InterPro" id="IPR029058">
    <property type="entry name" value="AB_hydrolase_fold"/>
</dbReference>
<keyword evidence="2 3" id="KW-0378">Hydrolase</keyword>
<dbReference type="GO" id="GO:0016787">
    <property type="term" value="F:hydrolase activity"/>
    <property type="evidence" value="ECO:0007669"/>
    <property type="project" value="UniProtKB-KW"/>
</dbReference>
<evidence type="ECO:0000313" key="5">
    <source>
        <dbReference type="EMBL" id="ORY59199.1"/>
    </source>
</evidence>
<name>A0A1Y2DIZ6_9PEZI</name>
<dbReference type="PANTHER" id="PTHR43142:SF3">
    <property type="entry name" value="PUTATIVE (AFU_ORTHOLOGUE AFUA_3G09070)-RELATED"/>
    <property type="match status" value="1"/>
</dbReference>
<keyword evidence="3" id="KW-0732">Signal</keyword>
<protein>
    <recommendedName>
        <fullName evidence="3">Carboxylic ester hydrolase</fullName>
        <ecNumber evidence="3">3.1.1.-</ecNumber>
    </recommendedName>
</protein>
<dbReference type="InterPro" id="IPR002018">
    <property type="entry name" value="CarbesteraseB"/>
</dbReference>
<dbReference type="OrthoDB" id="408631at2759"/>
<sequence length="670" mass="73234">MVAALSIIFLLATVGGAVSSPKSLNSDITLLIDNDLQGSESPTASSGVIILGPRPLKDASTACQALGEQLWSPELKTASIRPNLDYLIYTKSAQRQTKYWIAPKGVATRTIDASGDYAWTNASSRLPVLCSHTAPFSNETIQDTSPKWQVTVRSNNEYLTGFRDRYSFRFLGLRYAPQPERFTYSEPYVGNGVNSSAMEYGSQCVQSGGGSEDCLFLNIWTNFLPGPHSSKQDLKPVMFWIHGGAFTSGTANDPNLDGGNLASRGDVVVVGINYRLGSLGFLALPDGATNGNFGLADQINALDWVRNNVRDFGGDPNRITIFGQSAGAGSVRALMASPKSIGKFAGAIPLSNLGGINYGTTYSEYYTIAEEMEVAGTAILSATNCTEAQLPLDCLRALPAETFTTLSAVARYPVVDGTYLTSNQLQLRGPPLPVHLMMGTTRDDGAPFITFPTTTDEQTYLNTSDFAIPPPDLFPIPNLTNKTLALFNMTSRLATDGIFRCIDQATVYTGLLTGRLGKQVYYYEFNRTYQITGWPGLDICEPSKTASHPYGDPRGEYFKCHSGELYYVFGNLGRQGLPMRDADDLPFEQLVLDSFAAFARTGDPNPEAGFLETRGYEGTLEEMRRSGRWEPATRGRGMTKRVLQWPSSQWGFEEEEQCEQLGLGLDYYLK</sequence>
<dbReference type="Pfam" id="PF00135">
    <property type="entry name" value="COesterase"/>
    <property type="match status" value="1"/>
</dbReference>
<dbReference type="EMBL" id="MCFJ01000014">
    <property type="protein sequence ID" value="ORY59199.1"/>
    <property type="molecule type" value="Genomic_DNA"/>
</dbReference>
<comment type="caution">
    <text evidence="5">The sequence shown here is derived from an EMBL/GenBank/DDBJ whole genome shotgun (WGS) entry which is preliminary data.</text>
</comment>
<gene>
    <name evidence="5" type="ORF">BCR38DRAFT_399446</name>
</gene>
<reference evidence="5 6" key="1">
    <citation type="submission" date="2016-07" db="EMBL/GenBank/DDBJ databases">
        <title>Pervasive Adenine N6-methylation of Active Genes in Fungi.</title>
        <authorList>
            <consortium name="DOE Joint Genome Institute"/>
            <person name="Mondo S.J."/>
            <person name="Dannebaum R.O."/>
            <person name="Kuo R.C."/>
            <person name="Labutti K."/>
            <person name="Haridas S."/>
            <person name="Kuo A."/>
            <person name="Salamov A."/>
            <person name="Ahrendt S.R."/>
            <person name="Lipzen A."/>
            <person name="Sullivan W."/>
            <person name="Andreopoulos W.B."/>
            <person name="Clum A."/>
            <person name="Lindquist E."/>
            <person name="Daum C."/>
            <person name="Ramamoorthy G.K."/>
            <person name="Gryganskyi A."/>
            <person name="Culley D."/>
            <person name="Magnuson J.K."/>
            <person name="James T.Y."/>
            <person name="O'Malley M.A."/>
            <person name="Stajich J.E."/>
            <person name="Spatafora J.W."/>
            <person name="Visel A."/>
            <person name="Grigoriev I.V."/>
        </authorList>
    </citation>
    <scope>NUCLEOTIDE SEQUENCE [LARGE SCALE GENOMIC DNA]</scope>
    <source>
        <strain evidence="5 6">CBS 129021</strain>
    </source>
</reference>
<evidence type="ECO:0000313" key="6">
    <source>
        <dbReference type="Proteomes" id="UP000193689"/>
    </source>
</evidence>
<dbReference type="STRING" id="1141098.A0A1Y2DIZ6"/>
<comment type="similarity">
    <text evidence="1 3">Belongs to the type-B carboxylesterase/lipase family.</text>
</comment>
<dbReference type="GeneID" id="63773927"/>
<evidence type="ECO:0000256" key="3">
    <source>
        <dbReference type="RuleBase" id="RU361235"/>
    </source>
</evidence>